<evidence type="ECO:0000256" key="3">
    <source>
        <dbReference type="ARBA" id="ARBA00023002"/>
    </source>
</evidence>
<dbReference type="PROSITE" id="PS00061">
    <property type="entry name" value="ADH_SHORT"/>
    <property type="match status" value="1"/>
</dbReference>
<dbReference type="Pfam" id="PF13561">
    <property type="entry name" value="adh_short_C2"/>
    <property type="match status" value="1"/>
</dbReference>
<comment type="similarity">
    <text evidence="1">Belongs to the short-chain dehydrogenases/reductases (SDR) family.</text>
</comment>
<accession>A0AA39Z9H3</accession>
<keyword evidence="3" id="KW-0560">Oxidoreductase</keyword>
<protein>
    <recommendedName>
        <fullName evidence="6">NAD(P)-binding protein</fullName>
    </recommendedName>
</protein>
<dbReference type="SUPFAM" id="SSF51735">
    <property type="entry name" value="NAD(P)-binding Rossmann-fold domains"/>
    <property type="match status" value="1"/>
</dbReference>
<evidence type="ECO:0000313" key="4">
    <source>
        <dbReference type="EMBL" id="KAK0666747.1"/>
    </source>
</evidence>
<evidence type="ECO:0000256" key="1">
    <source>
        <dbReference type="ARBA" id="ARBA00006484"/>
    </source>
</evidence>
<dbReference type="Proteomes" id="UP001174997">
    <property type="component" value="Unassembled WGS sequence"/>
</dbReference>
<evidence type="ECO:0008006" key="6">
    <source>
        <dbReference type="Google" id="ProtNLM"/>
    </source>
</evidence>
<dbReference type="InterPro" id="IPR036291">
    <property type="entry name" value="NAD(P)-bd_dom_sf"/>
</dbReference>
<proteinExistence type="inferred from homology"/>
<evidence type="ECO:0000256" key="2">
    <source>
        <dbReference type="ARBA" id="ARBA00022857"/>
    </source>
</evidence>
<dbReference type="GO" id="GO:0050664">
    <property type="term" value="F:oxidoreductase activity, acting on NAD(P)H, oxygen as acceptor"/>
    <property type="evidence" value="ECO:0007669"/>
    <property type="project" value="TreeGrafter"/>
</dbReference>
<keyword evidence="2" id="KW-0521">NADP</keyword>
<comment type="caution">
    <text evidence="4">The sequence shown here is derived from an EMBL/GenBank/DDBJ whole genome shotgun (WGS) entry which is preliminary data.</text>
</comment>
<dbReference type="InterPro" id="IPR020904">
    <property type="entry name" value="Sc_DH/Rdtase_CS"/>
</dbReference>
<dbReference type="AlphaFoldDB" id="A0AA39Z9H3"/>
<dbReference type="PRINTS" id="PR00080">
    <property type="entry name" value="SDRFAMILY"/>
</dbReference>
<dbReference type="EMBL" id="JAULSY010000083">
    <property type="protein sequence ID" value="KAK0666747.1"/>
    <property type="molecule type" value="Genomic_DNA"/>
</dbReference>
<organism evidence="4 5">
    <name type="scientific">Cercophora samala</name>
    <dbReference type="NCBI Taxonomy" id="330535"/>
    <lineage>
        <taxon>Eukaryota</taxon>
        <taxon>Fungi</taxon>
        <taxon>Dikarya</taxon>
        <taxon>Ascomycota</taxon>
        <taxon>Pezizomycotina</taxon>
        <taxon>Sordariomycetes</taxon>
        <taxon>Sordariomycetidae</taxon>
        <taxon>Sordariales</taxon>
        <taxon>Lasiosphaeriaceae</taxon>
        <taxon>Cercophora</taxon>
    </lineage>
</organism>
<dbReference type="PANTHER" id="PTHR43008">
    <property type="entry name" value="BENZIL REDUCTASE"/>
    <property type="match status" value="1"/>
</dbReference>
<sequence length="298" mass="31697">MADSRADLTSRVLPTIVLGAGTHPALQASDPYHPRADPNPAVERFKVSGVAIVAGGAGDLGTTATRALLEHGVEKVAIFDVVPQDTADDIIKEHQLRFPFAIFQYHRVDITDDKGVKEAVNEVRERLGSINILLNFVGIVCCEHAIGQPLDSWRRTIDVNTTGSFIIAQAVAQSMAAAGLGGSIILVASISGSRVNFPQPQAAYNASKAAVIMMMNCLAVEWAQHGIRVNTISPGYMNTILNEGEGLDEARKAWFGRNPMGRIGEREELSGAVVLLASRAGSYITGADIVVDGGQSLL</sequence>
<dbReference type="PRINTS" id="PR00081">
    <property type="entry name" value="GDHRDH"/>
</dbReference>
<name>A0AA39Z9H3_9PEZI</name>
<evidence type="ECO:0000313" key="5">
    <source>
        <dbReference type="Proteomes" id="UP001174997"/>
    </source>
</evidence>
<dbReference type="PANTHER" id="PTHR43008:SF4">
    <property type="entry name" value="CHAIN DEHYDROGENASE, PUTATIVE (AFU_ORTHOLOGUE AFUA_4G08710)-RELATED"/>
    <property type="match status" value="1"/>
</dbReference>
<gene>
    <name evidence="4" type="ORF">QBC41DRAFT_325230</name>
</gene>
<dbReference type="InterPro" id="IPR002347">
    <property type="entry name" value="SDR_fam"/>
</dbReference>
<reference evidence="4" key="1">
    <citation type="submission" date="2023-06" db="EMBL/GenBank/DDBJ databases">
        <title>Genome-scale phylogeny and comparative genomics of the fungal order Sordariales.</title>
        <authorList>
            <consortium name="Lawrence Berkeley National Laboratory"/>
            <person name="Hensen N."/>
            <person name="Bonometti L."/>
            <person name="Westerberg I."/>
            <person name="Brannstrom I.O."/>
            <person name="Guillou S."/>
            <person name="Cros-Aarteil S."/>
            <person name="Calhoun S."/>
            <person name="Haridas S."/>
            <person name="Kuo A."/>
            <person name="Mondo S."/>
            <person name="Pangilinan J."/>
            <person name="Riley R."/>
            <person name="Labutti K."/>
            <person name="Andreopoulos B."/>
            <person name="Lipzen A."/>
            <person name="Chen C."/>
            <person name="Yanf M."/>
            <person name="Daum C."/>
            <person name="Ng V."/>
            <person name="Clum A."/>
            <person name="Steindorff A."/>
            <person name="Ohm R."/>
            <person name="Martin F."/>
            <person name="Silar P."/>
            <person name="Natvig D."/>
            <person name="Lalanne C."/>
            <person name="Gautier V."/>
            <person name="Ament-Velasquez S.L."/>
            <person name="Kruys A."/>
            <person name="Hutchinson M.I."/>
            <person name="Powell A.J."/>
            <person name="Barry K."/>
            <person name="Miller A.N."/>
            <person name="Grigoriev I.V."/>
            <person name="Debuchy R."/>
            <person name="Gladieux P."/>
            <person name="Thoren M.H."/>
            <person name="Johannesson H."/>
        </authorList>
    </citation>
    <scope>NUCLEOTIDE SEQUENCE</scope>
    <source>
        <strain evidence="4">CBS 307.81</strain>
    </source>
</reference>
<dbReference type="Gene3D" id="3.40.50.720">
    <property type="entry name" value="NAD(P)-binding Rossmann-like Domain"/>
    <property type="match status" value="1"/>
</dbReference>
<dbReference type="FunFam" id="3.40.50.720:FF:000084">
    <property type="entry name" value="Short-chain dehydrogenase reductase"/>
    <property type="match status" value="1"/>
</dbReference>
<dbReference type="GO" id="GO:0016616">
    <property type="term" value="F:oxidoreductase activity, acting on the CH-OH group of donors, NAD or NADP as acceptor"/>
    <property type="evidence" value="ECO:0007669"/>
    <property type="project" value="UniProtKB-ARBA"/>
</dbReference>
<keyword evidence="5" id="KW-1185">Reference proteome</keyword>